<evidence type="ECO:0000313" key="2">
    <source>
        <dbReference type="Proteomes" id="UP000054282"/>
    </source>
</evidence>
<organism evidence="1 2">
    <name type="scientific">Plasmodium falciparum (isolate Dd2)</name>
    <dbReference type="NCBI Taxonomy" id="57267"/>
    <lineage>
        <taxon>Eukaryota</taxon>
        <taxon>Sar</taxon>
        <taxon>Alveolata</taxon>
        <taxon>Apicomplexa</taxon>
        <taxon>Aconoidasida</taxon>
        <taxon>Haemosporida</taxon>
        <taxon>Plasmodiidae</taxon>
        <taxon>Plasmodium</taxon>
        <taxon>Plasmodium (Laverania)</taxon>
    </lineage>
</organism>
<dbReference type="KEGG" id="pfd:PFDG_05047"/>
<protein>
    <submittedName>
        <fullName evidence="1">Uncharacterized protein</fullName>
    </submittedName>
</protein>
<dbReference type="AlphaFoldDB" id="A0A0L7M9M3"/>
<evidence type="ECO:0000313" key="1">
    <source>
        <dbReference type="EMBL" id="KOB89498.1"/>
    </source>
</evidence>
<name>A0A0L7M9M3_PLAF4</name>
<sequence length="106" mass="12408">MAKVYLVQYYTHCNNEINSVNNVMRIKPEEYNNRNTEFKSFKTPTNINVPIAPHVSLMKRDNLRALHLNADQSINKLSKNEQTTQTDINRNTSRMDNRLEILTNTI</sequence>
<dbReference type="EMBL" id="GG702554">
    <property type="protein sequence ID" value="KOB89498.1"/>
    <property type="molecule type" value="Genomic_DNA"/>
</dbReference>
<gene>
    <name evidence="1" type="ORF">PFDG_05047</name>
</gene>
<accession>A0A0L7M9M3</accession>
<reference evidence="2" key="2">
    <citation type="submission" date="2006-09" db="EMBL/GenBank/DDBJ databases">
        <title>The genome sequence of Plasmodium falciparum Dd2.</title>
        <authorList>
            <consortium name="The Broad Institute Genome Sequencing Platform"/>
            <person name="Birren B."/>
            <person name="Lander E."/>
            <person name="Galagan J."/>
            <person name="Nusbaum C."/>
            <person name="Devon K."/>
            <person name="Henn M."/>
            <person name="Jaffe D."/>
            <person name="Butler J."/>
            <person name="Alvarez P."/>
            <person name="Gnerre S."/>
            <person name="Grabherr M."/>
            <person name="Kleber M."/>
            <person name="Mauceli E."/>
            <person name="Brockman W."/>
            <person name="MacCallum I.A."/>
            <person name="Rounsley S."/>
            <person name="Young S."/>
            <person name="LaButti K."/>
            <person name="Pushparaj V."/>
            <person name="DeCaprio D."/>
            <person name="Crawford M."/>
            <person name="Koehrsen M."/>
            <person name="Engels R."/>
            <person name="Montgomery P."/>
            <person name="Pearson M."/>
            <person name="Howarth C."/>
            <person name="Larson L."/>
            <person name="Luoma S."/>
            <person name="White J."/>
            <person name="Kodira C."/>
            <person name="Zeng Q."/>
            <person name="O'Leary S."/>
            <person name="Yandava C."/>
            <person name="Alvarado L."/>
            <person name="Wirth D."/>
            <person name="Volkman S."/>
            <person name="Hartl D."/>
        </authorList>
    </citation>
    <scope>NUCLEOTIDE SEQUENCE [LARGE SCALE GENOMIC DNA]</scope>
</reference>
<dbReference type="Proteomes" id="UP000054282">
    <property type="component" value="Unassembled WGS sequence"/>
</dbReference>
<proteinExistence type="predicted"/>
<reference evidence="2" key="1">
    <citation type="submission" date="2006-09" db="EMBL/GenBank/DDBJ databases">
        <title>Annotation of Plasmodium falciparum Dd2.</title>
        <authorList>
            <consortium name="The Broad Institute Genome Sequencing Platform"/>
            <person name="Volkman S.K."/>
            <person name="Neafsey D.E."/>
            <person name="Dash A.P."/>
            <person name="Chitnis C.E."/>
            <person name="Hartl D.L."/>
            <person name="Young S.K."/>
            <person name="Zeng Q."/>
            <person name="Koehrsen M."/>
            <person name="Alvarado L."/>
            <person name="Berlin A."/>
            <person name="Borenstein D."/>
            <person name="Chapman S.B."/>
            <person name="Chen Z."/>
            <person name="Engels R."/>
            <person name="Freedman E."/>
            <person name="Gellesch M."/>
            <person name="Goldberg J."/>
            <person name="Griggs A."/>
            <person name="Gujja S."/>
            <person name="Heilman E.R."/>
            <person name="Heiman D.I."/>
            <person name="Howarth C."/>
            <person name="Jen D."/>
            <person name="Larson L."/>
            <person name="Mehta T."/>
            <person name="Neiman D."/>
            <person name="Park D."/>
            <person name="Pearson M."/>
            <person name="Roberts A."/>
            <person name="Saif S."/>
            <person name="Shea T."/>
            <person name="Shenoy N."/>
            <person name="Sisk P."/>
            <person name="Stolte C."/>
            <person name="Sykes S."/>
            <person name="Walk T."/>
            <person name="White J."/>
            <person name="Yandava C."/>
            <person name="Haas B."/>
            <person name="Henn M.R."/>
            <person name="Nusbaum C."/>
            <person name="Birren B."/>
        </authorList>
    </citation>
    <scope>NUCLEOTIDE SEQUENCE [LARGE SCALE GENOMIC DNA]</scope>
</reference>